<reference evidence="2 3" key="1">
    <citation type="journal article" date="2018" name="Nat. Ecol. Evol.">
        <title>Pezizomycetes genomes reveal the molecular basis of ectomycorrhizal truffle lifestyle.</title>
        <authorList>
            <person name="Murat C."/>
            <person name="Payen T."/>
            <person name="Noel B."/>
            <person name="Kuo A."/>
            <person name="Morin E."/>
            <person name="Chen J."/>
            <person name="Kohler A."/>
            <person name="Krizsan K."/>
            <person name="Balestrini R."/>
            <person name="Da Silva C."/>
            <person name="Montanini B."/>
            <person name="Hainaut M."/>
            <person name="Levati E."/>
            <person name="Barry K.W."/>
            <person name="Belfiori B."/>
            <person name="Cichocki N."/>
            <person name="Clum A."/>
            <person name="Dockter R.B."/>
            <person name="Fauchery L."/>
            <person name="Guy J."/>
            <person name="Iotti M."/>
            <person name="Le Tacon F."/>
            <person name="Lindquist E.A."/>
            <person name="Lipzen A."/>
            <person name="Malagnac F."/>
            <person name="Mello A."/>
            <person name="Molinier V."/>
            <person name="Miyauchi S."/>
            <person name="Poulain J."/>
            <person name="Riccioni C."/>
            <person name="Rubini A."/>
            <person name="Sitrit Y."/>
            <person name="Splivallo R."/>
            <person name="Traeger S."/>
            <person name="Wang M."/>
            <person name="Zifcakova L."/>
            <person name="Wipf D."/>
            <person name="Zambonelli A."/>
            <person name="Paolocci F."/>
            <person name="Nowrousian M."/>
            <person name="Ottonello S."/>
            <person name="Baldrian P."/>
            <person name="Spatafora J.W."/>
            <person name="Henrissat B."/>
            <person name="Nagy L.G."/>
            <person name="Aury J.M."/>
            <person name="Wincker P."/>
            <person name="Grigoriev I.V."/>
            <person name="Bonfante P."/>
            <person name="Martin F.M."/>
        </authorList>
    </citation>
    <scope>NUCLEOTIDE SEQUENCE [LARGE SCALE GENOMIC DNA]</scope>
    <source>
        <strain evidence="2 3">CCBAS932</strain>
    </source>
</reference>
<feature type="region of interest" description="Disordered" evidence="1">
    <location>
        <begin position="251"/>
        <end position="424"/>
    </location>
</feature>
<dbReference type="EMBL" id="ML119156">
    <property type="protein sequence ID" value="RPB09074.1"/>
    <property type="molecule type" value="Genomic_DNA"/>
</dbReference>
<name>A0A3N4KEX0_9PEZI</name>
<feature type="compositionally biased region" description="Acidic residues" evidence="1">
    <location>
        <begin position="300"/>
        <end position="327"/>
    </location>
</feature>
<dbReference type="AlphaFoldDB" id="A0A3N4KEX0"/>
<dbReference type="InParanoid" id="A0A3N4KEX0"/>
<dbReference type="Proteomes" id="UP000277580">
    <property type="component" value="Unassembled WGS sequence"/>
</dbReference>
<feature type="compositionally biased region" description="Gly residues" evidence="1">
    <location>
        <begin position="383"/>
        <end position="392"/>
    </location>
</feature>
<dbReference type="OrthoDB" id="5411630at2759"/>
<feature type="compositionally biased region" description="Acidic residues" evidence="1">
    <location>
        <begin position="97"/>
        <end position="107"/>
    </location>
</feature>
<evidence type="ECO:0000313" key="2">
    <source>
        <dbReference type="EMBL" id="RPB09074.1"/>
    </source>
</evidence>
<proteinExistence type="predicted"/>
<feature type="compositionally biased region" description="Basic and acidic residues" evidence="1">
    <location>
        <begin position="396"/>
        <end position="409"/>
    </location>
</feature>
<feature type="compositionally biased region" description="Gly residues" evidence="1">
    <location>
        <begin position="75"/>
        <end position="85"/>
    </location>
</feature>
<feature type="compositionally biased region" description="Polar residues" evidence="1">
    <location>
        <begin position="125"/>
        <end position="134"/>
    </location>
</feature>
<accession>A0A3N4KEX0</accession>
<feature type="region of interest" description="Disordered" evidence="1">
    <location>
        <begin position="22"/>
        <end position="219"/>
    </location>
</feature>
<evidence type="ECO:0000256" key="1">
    <source>
        <dbReference type="SAM" id="MobiDB-lite"/>
    </source>
</evidence>
<feature type="non-terminal residue" evidence="2">
    <location>
        <position position="615"/>
    </location>
</feature>
<organism evidence="2 3">
    <name type="scientific">Morchella conica CCBAS932</name>
    <dbReference type="NCBI Taxonomy" id="1392247"/>
    <lineage>
        <taxon>Eukaryota</taxon>
        <taxon>Fungi</taxon>
        <taxon>Dikarya</taxon>
        <taxon>Ascomycota</taxon>
        <taxon>Pezizomycotina</taxon>
        <taxon>Pezizomycetes</taxon>
        <taxon>Pezizales</taxon>
        <taxon>Morchellaceae</taxon>
        <taxon>Morchella</taxon>
    </lineage>
</organism>
<evidence type="ECO:0000313" key="3">
    <source>
        <dbReference type="Proteomes" id="UP000277580"/>
    </source>
</evidence>
<feature type="compositionally biased region" description="Low complexity" evidence="1">
    <location>
        <begin position="22"/>
        <end position="37"/>
    </location>
</feature>
<gene>
    <name evidence="2" type="ORF">P167DRAFT_608339</name>
</gene>
<sequence>MSRTNPPNSNSFFAAKSISLRTSTLSGRSSPSSSLHSAPGGVATFISSRNHRPPPFQQRRHPTDPGSSDEPDESGGVGVGIGTGTGTNTPHYRRYESDDDDEDDEDTSSSRSVPPAPEEDDDTRSGTSRASTPRQRPFPLAQTQKQSAAIRIPDFQQMFAPREEDDVFDDDKTPSFDDTMASQPPVAGGGRMEHMRLPVPMGVGDAPAPAMWGKREGSEEVVEIKSDAFLTQQQQGRSGFERVADTEMRLEVAAYDDEEEGIRGGHGGHGKRASQPLPPASESEYRHEAEDSYTAKQSHEEEEEEEEEDDDYYTNDYTDEDGSDYDERELQRKTGSGPGPGPGLWSEASPTMSSRVWSRAGTSRGKGSPENVPPQRRSEEMRYGGGGGGGGKGKGKSRERERERERKDQNYGAQRLDFRPPKPTVLPLAVRRPVSDPVLDLQLSPRARNLSLQSAATNTEIAVIPERKSKSKSKDEQPRRMITTSTTDIDLHNLLPTSELSTIRTFPDLLTHLSTLRSKSHTTIPATQLPGEIDSLARSYYPHDPRVPERFFNSLDDRQHAAAGEYILGRKREMERQLEGVVAKRRRVVEGMVREVGEVAEVRVRKLGRTEERRE</sequence>
<protein>
    <submittedName>
        <fullName evidence="2">Uncharacterized protein</fullName>
    </submittedName>
</protein>
<keyword evidence="3" id="KW-1185">Reference proteome</keyword>